<sequence>MTEELDDNQTIPSCPTDDGSTGVAYGGRLNRHTVKLPLYTTTTIIKNRRAFSPLVRNHTPVRWMEAKEGGDVCRRVDTVSLDFQCFRNEIDDKRSQKRDLY</sequence>
<name>A0ABQ9YQ69_9CRUS</name>
<evidence type="ECO:0000313" key="2">
    <source>
        <dbReference type="EMBL" id="KAK4002742.1"/>
    </source>
</evidence>
<comment type="caution">
    <text evidence="2">The sequence shown here is derived from an EMBL/GenBank/DDBJ whole genome shotgun (WGS) entry which is preliminary data.</text>
</comment>
<dbReference type="EMBL" id="JAOYFB010000001">
    <property type="protein sequence ID" value="KAK4002742.1"/>
    <property type="molecule type" value="Genomic_DNA"/>
</dbReference>
<proteinExistence type="predicted"/>
<evidence type="ECO:0000256" key="1">
    <source>
        <dbReference type="SAM" id="MobiDB-lite"/>
    </source>
</evidence>
<protein>
    <submittedName>
        <fullName evidence="2">Uncharacterized protein</fullName>
    </submittedName>
</protein>
<dbReference type="Proteomes" id="UP001234178">
    <property type="component" value="Unassembled WGS sequence"/>
</dbReference>
<keyword evidence="3" id="KW-1185">Reference proteome</keyword>
<feature type="region of interest" description="Disordered" evidence="1">
    <location>
        <begin position="1"/>
        <end position="26"/>
    </location>
</feature>
<gene>
    <name evidence="2" type="ORF">OUZ56_004546</name>
</gene>
<organism evidence="2 3">
    <name type="scientific">Daphnia magna</name>
    <dbReference type="NCBI Taxonomy" id="35525"/>
    <lineage>
        <taxon>Eukaryota</taxon>
        <taxon>Metazoa</taxon>
        <taxon>Ecdysozoa</taxon>
        <taxon>Arthropoda</taxon>
        <taxon>Crustacea</taxon>
        <taxon>Branchiopoda</taxon>
        <taxon>Diplostraca</taxon>
        <taxon>Cladocera</taxon>
        <taxon>Anomopoda</taxon>
        <taxon>Daphniidae</taxon>
        <taxon>Daphnia</taxon>
    </lineage>
</organism>
<accession>A0ABQ9YQ69</accession>
<evidence type="ECO:0000313" key="3">
    <source>
        <dbReference type="Proteomes" id="UP001234178"/>
    </source>
</evidence>
<reference evidence="2 3" key="1">
    <citation type="journal article" date="2023" name="Nucleic Acids Res.">
        <title>The hologenome of Daphnia magna reveals possible DNA methylation and microbiome-mediated evolution of the host genome.</title>
        <authorList>
            <person name="Chaturvedi A."/>
            <person name="Li X."/>
            <person name="Dhandapani V."/>
            <person name="Marshall H."/>
            <person name="Kissane S."/>
            <person name="Cuenca-Cambronero M."/>
            <person name="Asole G."/>
            <person name="Calvet F."/>
            <person name="Ruiz-Romero M."/>
            <person name="Marangio P."/>
            <person name="Guigo R."/>
            <person name="Rago D."/>
            <person name="Mirbahai L."/>
            <person name="Eastwood N."/>
            <person name="Colbourne J.K."/>
            <person name="Zhou J."/>
            <person name="Mallon E."/>
            <person name="Orsini L."/>
        </authorList>
    </citation>
    <scope>NUCLEOTIDE SEQUENCE [LARGE SCALE GENOMIC DNA]</scope>
    <source>
        <strain evidence="2">LRV0_1</strain>
    </source>
</reference>